<proteinExistence type="predicted"/>
<organism evidence="1">
    <name type="scientific">marine sediment metagenome</name>
    <dbReference type="NCBI Taxonomy" id="412755"/>
    <lineage>
        <taxon>unclassified sequences</taxon>
        <taxon>metagenomes</taxon>
        <taxon>ecological metagenomes</taxon>
    </lineage>
</organism>
<name>A0A0F9JLY0_9ZZZZ</name>
<protein>
    <submittedName>
        <fullName evidence="1">Uncharacterized protein</fullName>
    </submittedName>
</protein>
<reference evidence="1" key="1">
    <citation type="journal article" date="2015" name="Nature">
        <title>Complex archaea that bridge the gap between prokaryotes and eukaryotes.</title>
        <authorList>
            <person name="Spang A."/>
            <person name="Saw J.H."/>
            <person name="Jorgensen S.L."/>
            <person name="Zaremba-Niedzwiedzka K."/>
            <person name="Martijn J."/>
            <person name="Lind A.E."/>
            <person name="van Eijk R."/>
            <person name="Schleper C."/>
            <person name="Guy L."/>
            <person name="Ettema T.J."/>
        </authorList>
    </citation>
    <scope>NUCLEOTIDE SEQUENCE</scope>
</reference>
<sequence length="142" mass="15132">MAERPRRTQMGGTDSVQVSIPAVAITVDDDQVVWLNKTGVKVRLTAVTYTPETAVTGNDTNTLKVQLRNKGLLGVGTTAVTPVKTYDTGTDLVAFKPDDIPLSATLADRDIDVGEVVALNKTEDGTGLALPEGVVTLEFQYQ</sequence>
<dbReference type="EMBL" id="LAZR01009749">
    <property type="protein sequence ID" value="KKM70794.1"/>
    <property type="molecule type" value="Genomic_DNA"/>
</dbReference>
<dbReference type="AlphaFoldDB" id="A0A0F9JLY0"/>
<comment type="caution">
    <text evidence="1">The sequence shown here is derived from an EMBL/GenBank/DDBJ whole genome shotgun (WGS) entry which is preliminary data.</text>
</comment>
<accession>A0A0F9JLY0</accession>
<evidence type="ECO:0000313" key="1">
    <source>
        <dbReference type="EMBL" id="KKM70794.1"/>
    </source>
</evidence>
<gene>
    <name evidence="1" type="ORF">LCGC14_1437130</name>
</gene>